<evidence type="ECO:0000313" key="2">
    <source>
        <dbReference type="Proteomes" id="UP000663193"/>
    </source>
</evidence>
<dbReference type="Proteomes" id="UP000663193">
    <property type="component" value="Chromosome 1"/>
</dbReference>
<protein>
    <submittedName>
        <fullName evidence="1">Uncharacterized protein</fullName>
    </submittedName>
</protein>
<evidence type="ECO:0000313" key="1">
    <source>
        <dbReference type="EMBL" id="QRC90953.1"/>
    </source>
</evidence>
<gene>
    <name evidence="1" type="ORF">JI435_400790</name>
</gene>
<dbReference type="VEuPathDB" id="FungiDB:JI435_400790"/>
<organism evidence="1 2">
    <name type="scientific">Phaeosphaeria nodorum (strain SN15 / ATCC MYA-4574 / FGSC 10173)</name>
    <name type="common">Glume blotch fungus</name>
    <name type="synonym">Parastagonospora nodorum</name>
    <dbReference type="NCBI Taxonomy" id="321614"/>
    <lineage>
        <taxon>Eukaryota</taxon>
        <taxon>Fungi</taxon>
        <taxon>Dikarya</taxon>
        <taxon>Ascomycota</taxon>
        <taxon>Pezizomycotina</taxon>
        <taxon>Dothideomycetes</taxon>
        <taxon>Pleosporomycetidae</taxon>
        <taxon>Pleosporales</taxon>
        <taxon>Pleosporineae</taxon>
        <taxon>Phaeosphaeriaceae</taxon>
        <taxon>Parastagonospora</taxon>
    </lineage>
</organism>
<dbReference type="EMBL" id="CP069023">
    <property type="protein sequence ID" value="QRC90953.1"/>
    <property type="molecule type" value="Genomic_DNA"/>
</dbReference>
<dbReference type="AlphaFoldDB" id="A0A7U2EQ25"/>
<accession>A0A7U2EQ25</accession>
<sequence length="93" mass="10598">MMATVHQSGEDGLIKSRNQRLHVVVKLTRSDLPRYGLGIGTHISTSIKHRRSCFHNVQVFIHVGLSTIYSKPRKHVPGYMSTTHSLHLYKNHV</sequence>
<keyword evidence="2" id="KW-1185">Reference proteome</keyword>
<name>A0A7U2EQ25_PHANO</name>
<reference evidence="2" key="1">
    <citation type="journal article" date="2021" name="BMC Genomics">
        <title>Chromosome-level genome assembly and manually-curated proteome of model necrotroph Parastagonospora nodorum Sn15 reveals a genome-wide trove of candidate effector homologs, and redundancy of virulence-related functions within an accessory chromosome.</title>
        <authorList>
            <person name="Bertazzoni S."/>
            <person name="Jones D.A.B."/>
            <person name="Phan H.T."/>
            <person name="Tan K.-C."/>
            <person name="Hane J.K."/>
        </authorList>
    </citation>
    <scope>NUCLEOTIDE SEQUENCE [LARGE SCALE GENOMIC DNA]</scope>
    <source>
        <strain evidence="2">SN15 / ATCC MYA-4574 / FGSC 10173)</strain>
    </source>
</reference>
<proteinExistence type="predicted"/>